<dbReference type="RefSeq" id="WP_032977680.1">
    <property type="nucleotide sequence ID" value="NZ_JADKNN010000009.1"/>
</dbReference>
<reference evidence="1 4" key="2">
    <citation type="submission" date="2019-08" db="EMBL/GenBank/DDBJ databases">
        <title>Prevalence, distribution, and phylogeny of type two toxin-antitoxin genes possessed by Cronobacter species where C. sakazakii homologs follow sequence type lineages.</title>
        <authorList>
            <person name="Finkelstein S."/>
            <person name="Negrete F."/>
            <person name="Jang H."/>
            <person name="Gopinath G.R."/>
            <person name="Tall B.D."/>
        </authorList>
    </citation>
    <scope>NUCLEOTIDE SEQUENCE [LARGE SCALE GENOMIC DNA]</scope>
    <source>
        <strain evidence="1 4">MOD1_GK1257</strain>
    </source>
</reference>
<name>A0A2T7APH3_9ENTR</name>
<evidence type="ECO:0000313" key="2">
    <source>
        <dbReference type="EMBL" id="PUX11180.1"/>
    </source>
</evidence>
<organism evidence="2 3">
    <name type="scientific">Cronobacter muytjensii</name>
    <dbReference type="NCBI Taxonomy" id="413501"/>
    <lineage>
        <taxon>Bacteria</taxon>
        <taxon>Pseudomonadati</taxon>
        <taxon>Pseudomonadota</taxon>
        <taxon>Gammaproteobacteria</taxon>
        <taxon>Enterobacterales</taxon>
        <taxon>Enterobacteriaceae</taxon>
        <taxon>Cronobacter</taxon>
    </lineage>
</organism>
<evidence type="ECO:0000313" key="3">
    <source>
        <dbReference type="Proteomes" id="UP000244378"/>
    </source>
</evidence>
<reference evidence="2 3" key="1">
    <citation type="submission" date="2016-12" db="EMBL/GenBank/DDBJ databases">
        <title>Analysis of the Molecular Diversity Among Cronobacter Species Isolated from Filth Flies Using a Pan Genomic DNA Microarray.</title>
        <authorList>
            <person name="Pava-Ripoll M."/>
            <person name="Tall B."/>
            <person name="Farber J."/>
            <person name="Fanning S."/>
            <person name="Lehner A."/>
            <person name="Stephan R."/>
            <person name="Pagotto F."/>
            <person name="Iverson C."/>
            <person name="Ziobro G."/>
            <person name="Miller A."/>
            <person name="Pearson R."/>
            <person name="Yan Q."/>
            <person name="Kim M."/>
            <person name="Jeong S."/>
            <person name="Park J."/>
            <person name="Jun S."/>
            <person name="Choi H."/>
            <person name="Chung T."/>
            <person name="Yoo Y."/>
            <person name="Park E."/>
            <person name="Hwang S."/>
            <person name="Lee B."/>
            <person name="Sathyamoorthy V."/>
            <person name="Carter L."/>
            <person name="Mammel M."/>
            <person name="Jackson S."/>
            <person name="Kothary M."/>
            <person name="Patel I."/>
            <person name="Grim C."/>
            <person name="Gopinath G."/>
            <person name="Gangiredla J."/>
            <person name="Chase H."/>
        </authorList>
    </citation>
    <scope>NUCLEOTIDE SEQUENCE [LARGE SCALE GENOMIC DNA]</scope>
    <source>
        <strain evidence="2 3">MOD1-Md1s</strain>
    </source>
</reference>
<keyword evidence="4" id="KW-1185">Reference proteome</keyword>
<accession>A0A2T7APH3</accession>
<sequence length="136" mass="16018">MSYDDLDPATKRVLQQAEYMRCNEAKLAQIACIKQLMAYTNWCADRGDFGDPIPATKEDSLKLLHVRQMRIGYDTRQVLECGFEGLYEHIDNALENALAWRDYRVKEWAAESDIAELKFLWEWFRERLPADYVSPY</sequence>
<dbReference type="EMBL" id="MSAE01000037">
    <property type="protein sequence ID" value="PUX11180.1"/>
    <property type="molecule type" value="Genomic_DNA"/>
</dbReference>
<dbReference type="Proteomes" id="UP000244378">
    <property type="component" value="Unassembled WGS sequence"/>
</dbReference>
<evidence type="ECO:0000313" key="4">
    <source>
        <dbReference type="Proteomes" id="UP000469927"/>
    </source>
</evidence>
<dbReference type="AlphaFoldDB" id="A0A2T7APH3"/>
<protein>
    <submittedName>
        <fullName evidence="2">Uncharacterized protein</fullName>
    </submittedName>
</protein>
<evidence type="ECO:0000313" key="1">
    <source>
        <dbReference type="EMBL" id="KAB0879477.1"/>
    </source>
</evidence>
<gene>
    <name evidence="2" type="ORF">AUN14_16745</name>
    <name evidence="1" type="ORF">FZI19_10615</name>
</gene>
<dbReference type="EMBL" id="WAGD01000029">
    <property type="protein sequence ID" value="KAB0879477.1"/>
    <property type="molecule type" value="Genomic_DNA"/>
</dbReference>
<comment type="caution">
    <text evidence="2">The sequence shown here is derived from an EMBL/GenBank/DDBJ whole genome shotgun (WGS) entry which is preliminary data.</text>
</comment>
<dbReference type="Proteomes" id="UP000469927">
    <property type="component" value="Unassembled WGS sequence"/>
</dbReference>
<proteinExistence type="predicted"/>